<evidence type="ECO:0000313" key="3">
    <source>
        <dbReference type="Proteomes" id="UP000001213"/>
    </source>
</evidence>
<dbReference type="GO" id="GO:0070967">
    <property type="term" value="F:coenzyme F420 binding"/>
    <property type="evidence" value="ECO:0007669"/>
    <property type="project" value="TreeGrafter"/>
</dbReference>
<reference evidence="3" key="1">
    <citation type="submission" date="2010-03" db="EMBL/GenBank/DDBJ databases">
        <title>The complete chromosome of Tsukamurella paurometabola DSM 20162.</title>
        <authorList>
            <consortium name="US DOE Joint Genome Institute (JGI-PGF)"/>
            <person name="Lucas S."/>
            <person name="Copeland A."/>
            <person name="Lapidus A."/>
            <person name="Glavina del Rio T."/>
            <person name="Dalin E."/>
            <person name="Tice H."/>
            <person name="Bruce D."/>
            <person name="Goodwin L."/>
            <person name="Pitluck S."/>
            <person name="Kyrpides N."/>
            <person name="Mavromatis K."/>
            <person name="Ivanova N."/>
            <person name="Mikhailova N."/>
            <person name="Munk A.C."/>
            <person name="Brettin T."/>
            <person name="Detter J.C."/>
            <person name="Tapia R."/>
            <person name="Han C."/>
            <person name="Larimer F."/>
            <person name="Land M."/>
            <person name="Hauser L."/>
            <person name="Markowitz V."/>
            <person name="Cheng J.-F."/>
            <person name="Hugenholtz P."/>
            <person name="Woyke T."/>
            <person name="Wu D."/>
            <person name="Jando M."/>
            <person name="Brambilla E."/>
            <person name="Klenk H.-P."/>
            <person name="Eisen J.A."/>
        </authorList>
    </citation>
    <scope>NUCLEOTIDE SEQUENCE [LARGE SCALE GENOMIC DNA]</scope>
    <source>
        <strain evidence="3">ATCC 8368 / DSM 20162 / CCUG 35730 / CIP 100753 / JCM 10117 / KCTC 9821 / NBRC 16120 / NCIMB 702349 / NCTC 13040</strain>
    </source>
</reference>
<dbReference type="eggNOG" id="COG3467">
    <property type="taxonomic scope" value="Bacteria"/>
</dbReference>
<dbReference type="Proteomes" id="UP000001213">
    <property type="component" value="Chromosome"/>
</dbReference>
<dbReference type="HOGENOM" id="CLU_139738_0_0_11"/>
<name>D5UMH3_TSUPD</name>
<evidence type="ECO:0000256" key="1">
    <source>
        <dbReference type="ARBA" id="ARBA00023002"/>
    </source>
</evidence>
<dbReference type="RefSeq" id="WP_013128443.1">
    <property type="nucleotide sequence ID" value="NC_014158.1"/>
</dbReference>
<dbReference type="GO" id="GO:0016627">
    <property type="term" value="F:oxidoreductase activity, acting on the CH-CH group of donors"/>
    <property type="evidence" value="ECO:0007669"/>
    <property type="project" value="TreeGrafter"/>
</dbReference>
<keyword evidence="1" id="KW-0560">Oxidoreductase</keyword>
<gene>
    <name evidence="2" type="ordered locus">Tpau_3872</name>
</gene>
<dbReference type="InterPro" id="IPR052019">
    <property type="entry name" value="F420H2_bilvrd_red/Heme_oxyg"/>
</dbReference>
<dbReference type="InterPro" id="IPR012349">
    <property type="entry name" value="Split_barrel_FMN-bd"/>
</dbReference>
<proteinExistence type="predicted"/>
<dbReference type="SUPFAM" id="SSF50475">
    <property type="entry name" value="FMN-binding split barrel"/>
    <property type="match status" value="1"/>
</dbReference>
<dbReference type="PANTHER" id="PTHR35176:SF11">
    <property type="entry name" value="PYRIDOXAMINE 5'-PHOSPHATE OXIDASE FAMILY PROTEIN"/>
    <property type="match status" value="1"/>
</dbReference>
<dbReference type="InterPro" id="IPR019965">
    <property type="entry name" value="PPOX_F420-dep_Rv2061_put"/>
</dbReference>
<reference evidence="2 3" key="2">
    <citation type="journal article" date="2011" name="Stand. Genomic Sci.">
        <title>Complete genome sequence of Tsukamurella paurometabola type strain (no. 33).</title>
        <authorList>
            <person name="Munk A.C."/>
            <person name="Lapidus A."/>
            <person name="Lucas S."/>
            <person name="Nolan M."/>
            <person name="Tice H."/>
            <person name="Cheng J.F."/>
            <person name="Del Rio T.G."/>
            <person name="Goodwin L."/>
            <person name="Pitluck S."/>
            <person name="Liolios K."/>
            <person name="Huntemann M."/>
            <person name="Ivanova N."/>
            <person name="Mavromatis K."/>
            <person name="Mikhailova N."/>
            <person name="Pati A."/>
            <person name="Chen A."/>
            <person name="Palaniappan K."/>
            <person name="Tapia R."/>
            <person name="Han C."/>
            <person name="Land M."/>
            <person name="Hauser L."/>
            <person name="Chang Y.J."/>
            <person name="Jeffries C.D."/>
            <person name="Brettin T."/>
            <person name="Yasawong M."/>
            <person name="Brambilla E.M."/>
            <person name="Rohde M."/>
            <person name="Sikorski J."/>
            <person name="Goker M."/>
            <person name="Detter J.C."/>
            <person name="Woyke T."/>
            <person name="Bristow J."/>
            <person name="Eisen J.A."/>
            <person name="Markowitz V."/>
            <person name="Hugenholtz P."/>
            <person name="Kyrpides N.C."/>
            <person name="Klenk H.P."/>
        </authorList>
    </citation>
    <scope>NUCLEOTIDE SEQUENCE [LARGE SCALE GENOMIC DNA]</scope>
    <source>
        <strain evidence="3">ATCC 8368 / DSM 20162 / CCUG 35730 / CIP 100753 / JCM 10117 / KCTC 9821 / NBRC 16120 / NCIMB 702349 / NCTC 13040</strain>
    </source>
</reference>
<dbReference type="NCBIfam" id="TIGR03666">
    <property type="entry name" value="Rv2061_F420"/>
    <property type="match status" value="1"/>
</dbReference>
<accession>D5UMH3</accession>
<dbReference type="PANTHER" id="PTHR35176">
    <property type="entry name" value="HEME OXYGENASE HI_0854-RELATED"/>
    <property type="match status" value="1"/>
</dbReference>
<dbReference type="GO" id="GO:0005829">
    <property type="term" value="C:cytosol"/>
    <property type="evidence" value="ECO:0007669"/>
    <property type="project" value="TreeGrafter"/>
</dbReference>
<protein>
    <submittedName>
        <fullName evidence="2">Uncharacterized protein</fullName>
    </submittedName>
</protein>
<dbReference type="KEGG" id="tpr:Tpau_3872"/>
<dbReference type="EMBL" id="CP001966">
    <property type="protein sequence ID" value="ADG80447.1"/>
    <property type="molecule type" value="Genomic_DNA"/>
</dbReference>
<dbReference type="AlphaFoldDB" id="D5UMH3"/>
<organism evidence="2 3">
    <name type="scientific">Tsukamurella paurometabola (strain ATCC 8368 / DSM 20162 / CCUG 35730 / CIP 100753 / JCM 10117 / KCTC 9821 / NBRC 16120 / NCIMB 702349 / NCTC 13040)</name>
    <name type="common">Corynebacterium paurometabolum</name>
    <dbReference type="NCBI Taxonomy" id="521096"/>
    <lineage>
        <taxon>Bacteria</taxon>
        <taxon>Bacillati</taxon>
        <taxon>Actinomycetota</taxon>
        <taxon>Actinomycetes</taxon>
        <taxon>Mycobacteriales</taxon>
        <taxon>Tsukamurellaceae</taxon>
        <taxon>Tsukamurella</taxon>
    </lineage>
</organism>
<dbReference type="Gene3D" id="2.30.110.10">
    <property type="entry name" value="Electron Transport, Fmn-binding Protein, Chain A"/>
    <property type="match status" value="1"/>
</dbReference>
<keyword evidence="3" id="KW-1185">Reference proteome</keyword>
<dbReference type="STRING" id="521096.Tpau_3872"/>
<sequence length="131" mass="14511">MGLLSFEERRGPGWFLALRTTRADGSAVLTPVWAAQVDGDWYVCTPSRSGKARRIRSEPRVDVADADFSGAALSAWTPATARIVDGAEARRGRRALWSKYRLQFLIFRAAAAGRRRRYGGPPVIIAIHRAQ</sequence>
<evidence type="ECO:0000313" key="2">
    <source>
        <dbReference type="EMBL" id="ADG80447.1"/>
    </source>
</evidence>